<feature type="domain" description="Carrier" evidence="3">
    <location>
        <begin position="1"/>
        <end position="80"/>
    </location>
</feature>
<keyword evidence="5" id="KW-1185">Reference proteome</keyword>
<dbReference type="GO" id="GO:0009245">
    <property type="term" value="P:lipid A biosynthetic process"/>
    <property type="evidence" value="ECO:0007669"/>
    <property type="project" value="TreeGrafter"/>
</dbReference>
<dbReference type="InterPro" id="IPR009081">
    <property type="entry name" value="PP-bd_ACP"/>
</dbReference>
<reference evidence="4 5" key="1">
    <citation type="submission" date="2019-08" db="EMBL/GenBank/DDBJ databases">
        <title>Complete genome sequence of Candidatus Uab amorphum.</title>
        <authorList>
            <person name="Shiratori T."/>
            <person name="Suzuki S."/>
            <person name="Kakizawa Y."/>
            <person name="Ishida K."/>
        </authorList>
    </citation>
    <scope>NUCLEOTIDE SEQUENCE [LARGE SCALE GENOMIC DNA]</scope>
    <source>
        <strain evidence="4 5">SRT547</strain>
    </source>
</reference>
<evidence type="ECO:0000313" key="5">
    <source>
        <dbReference type="Proteomes" id="UP000326354"/>
    </source>
</evidence>
<evidence type="ECO:0000259" key="3">
    <source>
        <dbReference type="PROSITE" id="PS50075"/>
    </source>
</evidence>
<dbReference type="Gene3D" id="1.10.1200.10">
    <property type="entry name" value="ACP-like"/>
    <property type="match status" value="1"/>
</dbReference>
<keyword evidence="1" id="KW-0596">Phosphopantetheine</keyword>
<dbReference type="PANTHER" id="PTHR20863">
    <property type="entry name" value="ACYL CARRIER PROTEIN"/>
    <property type="match status" value="1"/>
</dbReference>
<evidence type="ECO:0000256" key="1">
    <source>
        <dbReference type="ARBA" id="ARBA00022450"/>
    </source>
</evidence>
<dbReference type="GO" id="GO:0005829">
    <property type="term" value="C:cytosol"/>
    <property type="evidence" value="ECO:0007669"/>
    <property type="project" value="TreeGrafter"/>
</dbReference>
<dbReference type="GO" id="GO:0016020">
    <property type="term" value="C:membrane"/>
    <property type="evidence" value="ECO:0007669"/>
    <property type="project" value="GOC"/>
</dbReference>
<organism evidence="4 5">
    <name type="scientific">Uabimicrobium amorphum</name>
    <dbReference type="NCBI Taxonomy" id="2596890"/>
    <lineage>
        <taxon>Bacteria</taxon>
        <taxon>Pseudomonadati</taxon>
        <taxon>Planctomycetota</taxon>
        <taxon>Candidatus Uabimicrobiia</taxon>
        <taxon>Candidatus Uabimicrobiales</taxon>
        <taxon>Candidatus Uabimicrobiaceae</taxon>
        <taxon>Candidatus Uabimicrobium</taxon>
    </lineage>
</organism>
<sequence>MDKSEIKKAVFEALCDIAPEVEPEEVDSQESLREELDIDSMDFLNFAIKLHEIFSVEIPESSYDEIDTIDGCVNYIHKHIQ</sequence>
<proteinExistence type="predicted"/>
<dbReference type="GO" id="GO:0000036">
    <property type="term" value="F:acyl carrier activity"/>
    <property type="evidence" value="ECO:0007669"/>
    <property type="project" value="TreeGrafter"/>
</dbReference>
<protein>
    <submittedName>
        <fullName evidence="4">Acyl carrier protein</fullName>
    </submittedName>
</protein>
<dbReference type="Pfam" id="PF00550">
    <property type="entry name" value="PP-binding"/>
    <property type="match status" value="1"/>
</dbReference>
<dbReference type="SUPFAM" id="SSF47336">
    <property type="entry name" value="ACP-like"/>
    <property type="match status" value="1"/>
</dbReference>
<dbReference type="EMBL" id="AP019860">
    <property type="protein sequence ID" value="BBM85826.1"/>
    <property type="molecule type" value="Genomic_DNA"/>
</dbReference>
<dbReference type="PROSITE" id="PS50075">
    <property type="entry name" value="CARRIER"/>
    <property type="match status" value="1"/>
</dbReference>
<evidence type="ECO:0000313" key="4">
    <source>
        <dbReference type="EMBL" id="BBM85826.1"/>
    </source>
</evidence>
<keyword evidence="2" id="KW-0597">Phosphoprotein</keyword>
<dbReference type="KEGG" id="uam:UABAM_04204"/>
<dbReference type="OrthoDB" id="9810922at2"/>
<dbReference type="RefSeq" id="WP_151969915.1">
    <property type="nucleotide sequence ID" value="NZ_AP019860.1"/>
</dbReference>
<dbReference type="AlphaFoldDB" id="A0A5S9IQK6"/>
<dbReference type="InterPro" id="IPR036736">
    <property type="entry name" value="ACP-like_sf"/>
</dbReference>
<dbReference type="GO" id="GO:0000035">
    <property type="term" value="F:acyl binding"/>
    <property type="evidence" value="ECO:0007669"/>
    <property type="project" value="TreeGrafter"/>
</dbReference>
<dbReference type="InterPro" id="IPR003231">
    <property type="entry name" value="ACP"/>
</dbReference>
<name>A0A5S9IQK6_UABAM</name>
<gene>
    <name evidence="4" type="ORF">UABAM_04204</name>
</gene>
<evidence type="ECO:0000256" key="2">
    <source>
        <dbReference type="ARBA" id="ARBA00022553"/>
    </source>
</evidence>
<accession>A0A5S9IQK6</accession>
<dbReference type="PANTHER" id="PTHR20863:SF76">
    <property type="entry name" value="CARRIER DOMAIN-CONTAINING PROTEIN"/>
    <property type="match status" value="1"/>
</dbReference>
<dbReference type="Proteomes" id="UP000326354">
    <property type="component" value="Chromosome"/>
</dbReference>